<dbReference type="SUPFAM" id="SSF52540">
    <property type="entry name" value="P-loop containing nucleoside triphosphate hydrolases"/>
    <property type="match status" value="1"/>
</dbReference>
<evidence type="ECO:0000256" key="2">
    <source>
        <dbReference type="ARBA" id="ARBA00022741"/>
    </source>
</evidence>
<keyword evidence="3" id="KW-0227">DNA damage</keyword>
<comment type="caution">
    <text evidence="17">The sequence shown here is derived from an EMBL/GenBank/DDBJ whole genome shotgun (WGS) entry which is preliminary data.</text>
</comment>
<keyword evidence="6" id="KW-0269">Exonuclease</keyword>
<feature type="domain" description="UvrD-like helicase C-terminal" evidence="16">
    <location>
        <begin position="497"/>
        <end position="753"/>
    </location>
</feature>
<evidence type="ECO:0000256" key="14">
    <source>
        <dbReference type="PROSITE-ProRule" id="PRU00560"/>
    </source>
</evidence>
<evidence type="ECO:0000256" key="5">
    <source>
        <dbReference type="ARBA" id="ARBA00022806"/>
    </source>
</evidence>
<evidence type="ECO:0000256" key="13">
    <source>
        <dbReference type="ARBA" id="ARBA00048988"/>
    </source>
</evidence>
<evidence type="ECO:0000256" key="11">
    <source>
        <dbReference type="ARBA" id="ARBA00034617"/>
    </source>
</evidence>
<dbReference type="PANTHER" id="PTHR11070">
    <property type="entry name" value="UVRD / RECB / PCRA DNA HELICASE FAMILY MEMBER"/>
    <property type="match status" value="1"/>
</dbReference>
<feature type="domain" description="UvrD-like helicase ATP-binding" evidence="15">
    <location>
        <begin position="1"/>
        <end position="465"/>
    </location>
</feature>
<dbReference type="PROSITE" id="PS51198">
    <property type="entry name" value="UVRD_HELICASE_ATP_BIND"/>
    <property type="match status" value="1"/>
</dbReference>
<feature type="binding site" evidence="14">
    <location>
        <begin position="10"/>
        <end position="17"/>
    </location>
    <ligand>
        <name>ATP</name>
        <dbReference type="ChEBI" id="CHEBI:30616"/>
    </ligand>
</feature>
<keyword evidence="4 14" id="KW-0378">Hydrolase</keyword>
<reference evidence="17 18" key="1">
    <citation type="submission" date="2024-04" db="EMBL/GenBank/DDBJ databases">
        <title>Human intestinal bacterial collection.</title>
        <authorList>
            <person name="Pauvert C."/>
            <person name="Hitch T.C.A."/>
            <person name="Clavel T."/>
        </authorList>
    </citation>
    <scope>NUCLEOTIDE SEQUENCE [LARGE SCALE GENOMIC DNA]</scope>
    <source>
        <strain evidence="17 18">CLA-AA-H145</strain>
    </source>
</reference>
<evidence type="ECO:0000256" key="1">
    <source>
        <dbReference type="ARBA" id="ARBA00022722"/>
    </source>
</evidence>
<sequence length="1096" mass="126103">MSKPLTIYKASAGSGKTFTLAVEYIKLLIRDPQNFRYTLAVTFTNKATEEMKTRILGKLYGIANSLPDADDYMEQVSKAFPEKNERFIRSTAEEALQLLIHNYHYFRVETIDSFFQSVLRNLAHELGLAANMNVGLNNREVENEAVDNIIANIQHDNDPLLNWIMGFIKEKIQDNKSWNVIGPIKEFGLSIFQEFYMTHQDRMRQLMDDPEYFKIYKEGLKRKRSEALKTMSDFAKRYHEIFEDEELTNKCFYRSSQSASAYFKRLENGGFLDGKGPNSYVAPALNDASALVGKAADDHQAYAIEQRIVPLLREAEAQRVECLVTVNSVDLTLRNINELQLLGRIEQEVNAINEATNNFLLSNTQQLLHNLIDGQDSPFIYEKIGGQVRYIMIDEFQDTSMVQWQNFKVLLDDCMAHDNGSLIVGDVKQSIYRWRNGDWRLLQQLSEKNTEVIGVKSLEVNYRSQRNIIEFNNAFFQTAASITSDQAIEELDAQGAEATTKAEAADIKNAYNDVVQKVPPKRENAGLVDIRLLPTDDYDEQMILQVKEIVEQLMEQGTPPGKIAILARKNKIISRLAEWFQQNPIMVNGQEVMAPMVSDEAFRLDASLAVNTIVTAMYVLVNPTDMLAMASLVKAYRKVCLGNEEATDTELFVGTDNLRTLLPTDMVDHWDEFLSMPIIDLAERLYQTFNLARIEGQSAYMCAFFDQLSKYLQRHVASISDFLTEWDNILCAKTIHSDEKNGIRLLTIHKSKGLEFDHVILPWCDWDLEKNDDTLWVEPQVEPYNDLPIAPISLSKIKLLSSIYKNDYQSEHIKNIVDNLNVLYVAFTRASRNLFILGRKEKPQYPSQLIADVLQKLGNELSSQSELLQADNQLNDDSNTGVWHFRYGEFCPTSTKADTESANVFEQKDEGLKIDIRNYDSRAHFVQSYDSSNFLLTEEERELRNDRRTYIDTGNILHTLFASIYTLDDLDKAINQLEFDGVLYDKALTRAELRSTIANRLQSPEVRQWFDPHWKVFNECTILTYDDETQTLVEKRPDRVVYDGQQMVVIDFKTGAERPEHQRQVNEYMTLLRHMGYPHVSGYLWYILTNHVLPVK</sequence>
<keyword evidence="10" id="KW-0413">Isomerase</keyword>
<dbReference type="PANTHER" id="PTHR11070:SF67">
    <property type="entry name" value="DNA 3'-5' HELICASE"/>
    <property type="match status" value="1"/>
</dbReference>
<keyword evidence="18" id="KW-1185">Reference proteome</keyword>
<keyword evidence="7 14" id="KW-0067">ATP-binding</keyword>
<evidence type="ECO:0000259" key="16">
    <source>
        <dbReference type="PROSITE" id="PS51217"/>
    </source>
</evidence>
<dbReference type="InterPro" id="IPR014016">
    <property type="entry name" value="UvrD-like_ATP-bd"/>
</dbReference>
<evidence type="ECO:0000256" key="10">
    <source>
        <dbReference type="ARBA" id="ARBA00023235"/>
    </source>
</evidence>
<evidence type="ECO:0000256" key="8">
    <source>
        <dbReference type="ARBA" id="ARBA00023125"/>
    </source>
</evidence>
<keyword evidence="1" id="KW-0540">Nuclease</keyword>
<evidence type="ECO:0000259" key="15">
    <source>
        <dbReference type="PROSITE" id="PS51198"/>
    </source>
</evidence>
<dbReference type="Gene3D" id="1.10.3170.10">
    <property type="entry name" value="Recbcd, chain B, domain 2"/>
    <property type="match status" value="1"/>
</dbReference>
<dbReference type="InterPro" id="IPR027417">
    <property type="entry name" value="P-loop_NTPase"/>
</dbReference>
<comment type="catalytic activity">
    <reaction evidence="11">
        <text>Couples ATP hydrolysis with the unwinding of duplex DNA by translocating in the 3'-5' direction.</text>
        <dbReference type="EC" id="5.6.2.4"/>
    </reaction>
</comment>
<evidence type="ECO:0000256" key="7">
    <source>
        <dbReference type="ARBA" id="ARBA00022840"/>
    </source>
</evidence>
<proteinExistence type="predicted"/>
<dbReference type="PROSITE" id="PS51217">
    <property type="entry name" value="UVRD_HELICASE_CTER"/>
    <property type="match status" value="1"/>
</dbReference>
<protein>
    <recommendedName>
        <fullName evidence="12">DNA 3'-5' helicase</fullName>
        <ecNumber evidence="12">5.6.2.4</ecNumber>
    </recommendedName>
</protein>
<evidence type="ECO:0000313" key="18">
    <source>
        <dbReference type="Proteomes" id="UP001487296"/>
    </source>
</evidence>
<keyword evidence="2 14" id="KW-0547">Nucleotide-binding</keyword>
<keyword evidence="9" id="KW-0234">DNA repair</keyword>
<dbReference type="RefSeq" id="WP_215760506.1">
    <property type="nucleotide sequence ID" value="NZ_JAHKBE010000048.1"/>
</dbReference>
<dbReference type="Pfam" id="PF12705">
    <property type="entry name" value="PDDEXK_1"/>
    <property type="match status" value="1"/>
</dbReference>
<dbReference type="Pfam" id="PF13361">
    <property type="entry name" value="UvrD_C"/>
    <property type="match status" value="1"/>
</dbReference>
<evidence type="ECO:0000256" key="12">
    <source>
        <dbReference type="ARBA" id="ARBA00034808"/>
    </source>
</evidence>
<dbReference type="EC" id="5.6.2.4" evidence="12"/>
<evidence type="ECO:0000313" key="17">
    <source>
        <dbReference type="EMBL" id="MEQ2487413.1"/>
    </source>
</evidence>
<keyword evidence="8" id="KW-0238">DNA-binding</keyword>
<comment type="catalytic activity">
    <reaction evidence="13">
        <text>ATP + H2O = ADP + phosphate + H(+)</text>
        <dbReference type="Rhea" id="RHEA:13065"/>
        <dbReference type="ChEBI" id="CHEBI:15377"/>
        <dbReference type="ChEBI" id="CHEBI:15378"/>
        <dbReference type="ChEBI" id="CHEBI:30616"/>
        <dbReference type="ChEBI" id="CHEBI:43474"/>
        <dbReference type="ChEBI" id="CHEBI:456216"/>
        <dbReference type="EC" id="5.6.2.4"/>
    </reaction>
</comment>
<dbReference type="Proteomes" id="UP001487296">
    <property type="component" value="Unassembled WGS sequence"/>
</dbReference>
<keyword evidence="5 14" id="KW-0347">Helicase</keyword>
<dbReference type="Pfam" id="PF00580">
    <property type="entry name" value="UvrD-helicase"/>
    <property type="match status" value="1"/>
</dbReference>
<evidence type="ECO:0000256" key="4">
    <source>
        <dbReference type="ARBA" id="ARBA00022801"/>
    </source>
</evidence>
<dbReference type="Gene3D" id="3.40.50.300">
    <property type="entry name" value="P-loop containing nucleotide triphosphate hydrolases"/>
    <property type="match status" value="3"/>
</dbReference>
<dbReference type="InterPro" id="IPR014017">
    <property type="entry name" value="DNA_helicase_UvrD-like_C"/>
</dbReference>
<organism evidence="17 18">
    <name type="scientific">Hallella faecis</name>
    <dbReference type="NCBI Taxonomy" id="2841596"/>
    <lineage>
        <taxon>Bacteria</taxon>
        <taxon>Pseudomonadati</taxon>
        <taxon>Bacteroidota</taxon>
        <taxon>Bacteroidia</taxon>
        <taxon>Bacteroidales</taxon>
        <taxon>Prevotellaceae</taxon>
        <taxon>Hallella</taxon>
    </lineage>
</organism>
<gene>
    <name evidence="17" type="ORF">AAAT34_10225</name>
</gene>
<dbReference type="Gene3D" id="3.90.320.10">
    <property type="match status" value="1"/>
</dbReference>
<accession>A0ABV1FST9</accession>
<dbReference type="InterPro" id="IPR000212">
    <property type="entry name" value="DNA_helicase_UvrD/REP"/>
</dbReference>
<dbReference type="InterPro" id="IPR011604">
    <property type="entry name" value="PDDEXK-like_dom_sf"/>
</dbReference>
<dbReference type="EMBL" id="JBBNFP010000046">
    <property type="protein sequence ID" value="MEQ2487413.1"/>
    <property type="molecule type" value="Genomic_DNA"/>
</dbReference>
<evidence type="ECO:0000256" key="6">
    <source>
        <dbReference type="ARBA" id="ARBA00022839"/>
    </source>
</evidence>
<name>A0ABV1FST9_9BACT</name>
<evidence type="ECO:0000256" key="3">
    <source>
        <dbReference type="ARBA" id="ARBA00022763"/>
    </source>
</evidence>
<dbReference type="InterPro" id="IPR038726">
    <property type="entry name" value="PDDEXK_AddAB-type"/>
</dbReference>
<evidence type="ECO:0000256" key="9">
    <source>
        <dbReference type="ARBA" id="ARBA00023204"/>
    </source>
</evidence>